<evidence type="ECO:0000259" key="1">
    <source>
        <dbReference type="SMART" id="SM00849"/>
    </source>
</evidence>
<reference evidence="3" key="1">
    <citation type="journal article" date="2015" name="MBio">
        <title>Genome-Resolved Metagenomic Analysis Reveals Roles for Candidate Phyla and Other Microbial Community Members in Biogeochemical Transformations in Oil Reservoirs.</title>
        <authorList>
            <person name="Hu P."/>
            <person name="Tom L."/>
            <person name="Singh A."/>
            <person name="Thomas B.C."/>
            <person name="Baker B.J."/>
            <person name="Piceno Y.M."/>
            <person name="Andersen G.L."/>
            <person name="Banfield J.F."/>
        </authorList>
    </citation>
    <scope>NUCLEOTIDE SEQUENCE [LARGE SCALE GENOMIC DNA]</scope>
</reference>
<name>A0A101GN39_9EURY</name>
<dbReference type="CDD" id="cd07733">
    <property type="entry name" value="YycJ-like_MBL-fold"/>
    <property type="match status" value="1"/>
</dbReference>
<sequence>QTTISTMELTVLASGSKGNCSYLRGERGALLIDAGLSARETLRRLRCADADATLIEGILVTHEHIDHIRGVDVLARRLGVPVYATGGTLEAFNEKCGPTPAEVRRCRYGEPFCVGDFSVEPFVTSHDAREPCGFSVTESDLRIGCCTDTGTITASMFDRLASCDAILLESNHCPDMLETGPYPAYLKSRIRSKRGHLSNPDAARCLQRLADQIHMAMLAHVSEINNTPEKVLLSALEGLGFYSDQVGVTVAPQDPGPVHPESYGFRL</sequence>
<dbReference type="InterPro" id="IPR001279">
    <property type="entry name" value="Metallo-B-lactamas"/>
</dbReference>
<comment type="caution">
    <text evidence="2">The sequence shown here is derived from an EMBL/GenBank/DDBJ whole genome shotgun (WGS) entry which is preliminary data.</text>
</comment>
<dbReference type="PANTHER" id="PTHR47619">
    <property type="entry name" value="METALLO-HYDROLASE YYCJ-RELATED"/>
    <property type="match status" value="1"/>
</dbReference>
<dbReference type="Gene3D" id="3.60.15.10">
    <property type="entry name" value="Ribonuclease Z/Hydroxyacylglutathione hydrolase-like"/>
    <property type="match status" value="1"/>
</dbReference>
<dbReference type="InterPro" id="IPR036866">
    <property type="entry name" value="RibonucZ/Hydroxyglut_hydro"/>
</dbReference>
<evidence type="ECO:0000313" key="2">
    <source>
        <dbReference type="EMBL" id="KUK61386.1"/>
    </source>
</evidence>
<dbReference type="PATRIC" id="fig|2198.4.peg.1472"/>
<dbReference type="SUPFAM" id="SSF56281">
    <property type="entry name" value="Metallo-hydrolase/oxidoreductase"/>
    <property type="match status" value="1"/>
</dbReference>
<dbReference type="EMBL" id="LGGD01000137">
    <property type="protein sequence ID" value="KUK61386.1"/>
    <property type="molecule type" value="Genomic_DNA"/>
</dbReference>
<dbReference type="Pfam" id="PF12706">
    <property type="entry name" value="Lactamase_B_2"/>
    <property type="match status" value="1"/>
</dbReference>
<organism evidence="2 3">
    <name type="scientific">Methanoculleus marisnigri</name>
    <dbReference type="NCBI Taxonomy" id="2198"/>
    <lineage>
        <taxon>Archaea</taxon>
        <taxon>Methanobacteriati</taxon>
        <taxon>Methanobacteriota</taxon>
        <taxon>Stenosarchaea group</taxon>
        <taxon>Methanomicrobia</taxon>
        <taxon>Methanomicrobiales</taxon>
        <taxon>Methanomicrobiaceae</taxon>
        <taxon>Methanoculleus</taxon>
    </lineage>
</organism>
<dbReference type="PANTHER" id="PTHR47619:SF1">
    <property type="entry name" value="EXODEOXYRIBONUCLEASE WALJ"/>
    <property type="match status" value="1"/>
</dbReference>
<feature type="domain" description="Metallo-beta-lactamase" evidence="1">
    <location>
        <begin position="17"/>
        <end position="172"/>
    </location>
</feature>
<dbReference type="Proteomes" id="UP000054323">
    <property type="component" value="Unassembled WGS sequence"/>
</dbReference>
<proteinExistence type="predicted"/>
<feature type="non-terminal residue" evidence="2">
    <location>
        <position position="1"/>
    </location>
</feature>
<protein>
    <submittedName>
        <fullName evidence="2">Beta-lactamase domain protein</fullName>
    </submittedName>
</protein>
<evidence type="ECO:0000313" key="3">
    <source>
        <dbReference type="Proteomes" id="UP000054323"/>
    </source>
</evidence>
<accession>A0A101GN39</accession>
<gene>
    <name evidence="2" type="ORF">XD82_1138</name>
</gene>
<dbReference type="AlphaFoldDB" id="A0A101GN39"/>
<dbReference type="SMART" id="SM00849">
    <property type="entry name" value="Lactamase_B"/>
    <property type="match status" value="1"/>
</dbReference>
<dbReference type="InterPro" id="IPR052533">
    <property type="entry name" value="WalJ/YycJ-like"/>
</dbReference>
<dbReference type="InterPro" id="IPR058121">
    <property type="entry name" value="WalJ/YycJ"/>
</dbReference>